<feature type="compositionally biased region" description="Pro residues" evidence="1">
    <location>
        <begin position="354"/>
        <end position="366"/>
    </location>
</feature>
<gene>
    <name evidence="3" type="primary">tagH</name>
    <name evidence="3" type="ORF">RXV79_14290</name>
</gene>
<dbReference type="InterPro" id="IPR046883">
    <property type="entry name" value="T6SS_FHA_C"/>
</dbReference>
<sequence>MHLVIRAHTLKGETLSQAITGLFDERGGTIGRSDTNTLSLPDPERHISRLQAEVWFSNGGFSIRNVGSANAITVNGRPINPGEGTNLANGDEIVVGSYSMRATLGAAVDPAATQPVAVDPRTVIKSSATEGKTNPRPRSSLGGATIAGTTSASNPFADLLGSAVKPAADDPFAGLLGGQPANPPTTAVHVRTPVPPAPAAPAPAPTPAPVAVRLPDDFDPFADLAPAPTASPAQTGLAGFMAGSPAAPTPPSALPADLGLGDLIGSPPAQSSSLDAMFGLGAAPSPGADPLAGFLATPASGAKDAPPDNKDPMAMFGGAASAPAAPAAPTASNHTPELRAAYVPPAVQAPKPVPAPPVPVQAPAPAPAASLFKAPPPPAPRSDPETVPGVKPSRLVFDSAHAPLDEIPPATAPQAPAAAGPSAPPDALWAAFCEGAGVNIKLPQGLTPEMMKIIGQVMHHAIDGTIKLVHIRAAAKQEMKADVTTIQARNNNPLKFSPDAGVAIEQLLQPPMRGFMMGPVAVNDVMDDLLGHAIGTMAGMRAALTGVLDKFEPGKLENKLAGNSVLDSVLPMNRRAKLWELYLQHYKRIREDAQEDFHDLFGKAFVEAYEEQLDRLDQARHPSV</sequence>
<evidence type="ECO:0000259" key="2">
    <source>
        <dbReference type="PROSITE" id="PS50006"/>
    </source>
</evidence>
<organism evidence="3 4">
    <name type="scientific">Piscinibacter gummiphilus</name>
    <dbReference type="NCBI Taxonomy" id="946333"/>
    <lineage>
        <taxon>Bacteria</taxon>
        <taxon>Pseudomonadati</taxon>
        <taxon>Pseudomonadota</taxon>
        <taxon>Betaproteobacteria</taxon>
        <taxon>Burkholderiales</taxon>
        <taxon>Sphaerotilaceae</taxon>
        <taxon>Piscinibacter</taxon>
    </lineage>
</organism>
<keyword evidence="4" id="KW-1185">Reference proteome</keyword>
<accession>A0ABZ0CM83</accession>
<dbReference type="SMART" id="SM00240">
    <property type="entry name" value="FHA"/>
    <property type="match status" value="1"/>
</dbReference>
<dbReference type="Gene3D" id="2.60.200.20">
    <property type="match status" value="1"/>
</dbReference>
<protein>
    <submittedName>
        <fullName evidence="3">Type VI secretion system-associated FHA domain protein TagH</fullName>
    </submittedName>
</protein>
<evidence type="ECO:0000313" key="3">
    <source>
        <dbReference type="EMBL" id="WOB06093.1"/>
    </source>
</evidence>
<dbReference type="EMBL" id="CP136336">
    <property type="protein sequence ID" value="WOB06093.1"/>
    <property type="molecule type" value="Genomic_DNA"/>
</dbReference>
<name>A0ABZ0CM83_9BURK</name>
<dbReference type="Pfam" id="PF20232">
    <property type="entry name" value="T6SS_FHA_C"/>
    <property type="match status" value="1"/>
</dbReference>
<dbReference type="InterPro" id="IPR008984">
    <property type="entry name" value="SMAD_FHA_dom_sf"/>
</dbReference>
<dbReference type="Proteomes" id="UP001303946">
    <property type="component" value="Chromosome"/>
</dbReference>
<feature type="region of interest" description="Disordered" evidence="1">
    <location>
        <begin position="354"/>
        <end position="391"/>
    </location>
</feature>
<dbReference type="Pfam" id="PF00498">
    <property type="entry name" value="FHA"/>
    <property type="match status" value="1"/>
</dbReference>
<proteinExistence type="predicted"/>
<reference evidence="3 4" key="1">
    <citation type="submission" date="2023-10" db="EMBL/GenBank/DDBJ databases">
        <title>Bacteria for the degradation of biodegradable plastic PBAT(Polybutylene adipate terephthalate).</title>
        <authorList>
            <person name="Weon H.-Y."/>
            <person name="Yeon J."/>
        </authorList>
    </citation>
    <scope>NUCLEOTIDE SEQUENCE [LARGE SCALE GENOMIC DNA]</scope>
    <source>
        <strain evidence="3 4">SBD 7-3</strain>
    </source>
</reference>
<dbReference type="SUPFAM" id="SSF49879">
    <property type="entry name" value="SMAD/FHA domain"/>
    <property type="match status" value="1"/>
</dbReference>
<dbReference type="PROSITE" id="PS50006">
    <property type="entry name" value="FHA_DOMAIN"/>
    <property type="match status" value="1"/>
</dbReference>
<evidence type="ECO:0000313" key="4">
    <source>
        <dbReference type="Proteomes" id="UP001303946"/>
    </source>
</evidence>
<feature type="region of interest" description="Disordered" evidence="1">
    <location>
        <begin position="120"/>
        <end position="147"/>
    </location>
</feature>
<evidence type="ECO:0000256" key="1">
    <source>
        <dbReference type="SAM" id="MobiDB-lite"/>
    </source>
</evidence>
<dbReference type="InterPro" id="IPR017735">
    <property type="entry name" value="T6SS_FHA"/>
</dbReference>
<dbReference type="RefSeq" id="WP_316698379.1">
    <property type="nucleotide sequence ID" value="NZ_CP136336.1"/>
</dbReference>
<dbReference type="NCBIfam" id="TIGR03354">
    <property type="entry name" value="VI_FHA"/>
    <property type="match status" value="1"/>
</dbReference>
<dbReference type="CDD" id="cd00060">
    <property type="entry name" value="FHA"/>
    <property type="match status" value="1"/>
</dbReference>
<feature type="domain" description="FHA" evidence="2">
    <location>
        <begin position="28"/>
        <end position="79"/>
    </location>
</feature>
<dbReference type="InterPro" id="IPR000253">
    <property type="entry name" value="FHA_dom"/>
</dbReference>